<keyword evidence="2" id="KW-1185">Reference proteome</keyword>
<protein>
    <submittedName>
        <fullName evidence="1">Uncharacterized protein</fullName>
    </submittedName>
</protein>
<evidence type="ECO:0000313" key="2">
    <source>
        <dbReference type="Proteomes" id="UP001213681"/>
    </source>
</evidence>
<accession>A0AAD6CFI9</accession>
<dbReference type="EMBL" id="JAPVEA010000001">
    <property type="protein sequence ID" value="KAJ5464495.1"/>
    <property type="molecule type" value="Genomic_DNA"/>
</dbReference>
<organism evidence="1 2">
    <name type="scientific">Penicillium daleae</name>
    <dbReference type="NCBI Taxonomy" id="63821"/>
    <lineage>
        <taxon>Eukaryota</taxon>
        <taxon>Fungi</taxon>
        <taxon>Dikarya</taxon>
        <taxon>Ascomycota</taxon>
        <taxon>Pezizomycotina</taxon>
        <taxon>Eurotiomycetes</taxon>
        <taxon>Eurotiomycetidae</taxon>
        <taxon>Eurotiales</taxon>
        <taxon>Aspergillaceae</taxon>
        <taxon>Penicillium</taxon>
    </lineage>
</organism>
<evidence type="ECO:0000313" key="1">
    <source>
        <dbReference type="EMBL" id="KAJ5464495.1"/>
    </source>
</evidence>
<comment type="caution">
    <text evidence="1">The sequence shown here is derived from an EMBL/GenBank/DDBJ whole genome shotgun (WGS) entry which is preliminary data.</text>
</comment>
<gene>
    <name evidence="1" type="ORF">N7458_000181</name>
</gene>
<dbReference type="GeneID" id="81593818"/>
<sequence>LIPLFGDPNSERGGVNRFVIEESLVEYSRPYYQLKMGFLCMITHQPQIAWRHDPLACVSRLGYT</sequence>
<dbReference type="AlphaFoldDB" id="A0AAD6CFI9"/>
<name>A0AAD6CFI9_9EURO</name>
<reference evidence="1" key="2">
    <citation type="journal article" date="2023" name="IMA Fungus">
        <title>Comparative genomic study of the Penicillium genus elucidates a diverse pangenome and 15 lateral gene transfer events.</title>
        <authorList>
            <person name="Petersen C."/>
            <person name="Sorensen T."/>
            <person name="Nielsen M.R."/>
            <person name="Sondergaard T.E."/>
            <person name="Sorensen J.L."/>
            <person name="Fitzpatrick D.A."/>
            <person name="Frisvad J.C."/>
            <person name="Nielsen K.L."/>
        </authorList>
    </citation>
    <scope>NUCLEOTIDE SEQUENCE</scope>
    <source>
        <strain evidence="1">IBT 16125</strain>
    </source>
</reference>
<feature type="non-terminal residue" evidence="1">
    <location>
        <position position="64"/>
    </location>
</feature>
<proteinExistence type="predicted"/>
<dbReference type="Proteomes" id="UP001213681">
    <property type="component" value="Unassembled WGS sequence"/>
</dbReference>
<reference evidence="1" key="1">
    <citation type="submission" date="2022-12" db="EMBL/GenBank/DDBJ databases">
        <authorList>
            <person name="Petersen C."/>
        </authorList>
    </citation>
    <scope>NUCLEOTIDE SEQUENCE</scope>
    <source>
        <strain evidence="1">IBT 16125</strain>
    </source>
</reference>
<dbReference type="RefSeq" id="XP_056771342.1">
    <property type="nucleotide sequence ID" value="XM_056903575.1"/>
</dbReference>